<gene>
    <name evidence="2" type="ORF">RDWZM_005116</name>
</gene>
<evidence type="ECO:0000313" key="3">
    <source>
        <dbReference type="Proteomes" id="UP001142055"/>
    </source>
</evidence>
<keyword evidence="1" id="KW-1133">Transmembrane helix</keyword>
<evidence type="ECO:0000313" key="2">
    <source>
        <dbReference type="EMBL" id="KAJ6219304.1"/>
    </source>
</evidence>
<protein>
    <submittedName>
        <fullName evidence="2">Uncharacterized protein</fullName>
    </submittedName>
</protein>
<dbReference type="AlphaFoldDB" id="A0A9Q0M5E9"/>
<accession>A0A9Q0M5E9</accession>
<feature type="transmembrane region" description="Helical" evidence="1">
    <location>
        <begin position="114"/>
        <end position="132"/>
    </location>
</feature>
<dbReference type="Proteomes" id="UP001142055">
    <property type="component" value="Chromosome 2"/>
</dbReference>
<comment type="caution">
    <text evidence="2">The sequence shown here is derived from an EMBL/GenBank/DDBJ whole genome shotgun (WGS) entry which is preliminary data.</text>
</comment>
<keyword evidence="1" id="KW-0812">Transmembrane</keyword>
<organism evidence="2 3">
    <name type="scientific">Blomia tropicalis</name>
    <name type="common">Mite</name>
    <dbReference type="NCBI Taxonomy" id="40697"/>
    <lineage>
        <taxon>Eukaryota</taxon>
        <taxon>Metazoa</taxon>
        <taxon>Ecdysozoa</taxon>
        <taxon>Arthropoda</taxon>
        <taxon>Chelicerata</taxon>
        <taxon>Arachnida</taxon>
        <taxon>Acari</taxon>
        <taxon>Acariformes</taxon>
        <taxon>Sarcoptiformes</taxon>
        <taxon>Astigmata</taxon>
        <taxon>Glycyphagoidea</taxon>
        <taxon>Echimyopodidae</taxon>
        <taxon>Blomia</taxon>
    </lineage>
</organism>
<proteinExistence type="predicted"/>
<sequence length="134" mass="15515">MLSIFEKIVPKPTSDDYKGCHYYIVSTIYTCFFDAATAYQVEVESIYNQWPTTAAGCCAVWAAQRCLNIKRETYHKCQSPEVLAYYKQVEDKYIENGCQRYAPKHYVCSNSVRLNGSIILILFIFSMTFILTNR</sequence>
<keyword evidence="3" id="KW-1185">Reference proteome</keyword>
<name>A0A9Q0M5E9_BLOTA</name>
<dbReference type="EMBL" id="JAPWDV010000002">
    <property type="protein sequence ID" value="KAJ6219304.1"/>
    <property type="molecule type" value="Genomic_DNA"/>
</dbReference>
<keyword evidence="1" id="KW-0472">Membrane</keyword>
<evidence type="ECO:0000256" key="1">
    <source>
        <dbReference type="SAM" id="Phobius"/>
    </source>
</evidence>
<reference evidence="2" key="1">
    <citation type="submission" date="2022-12" db="EMBL/GenBank/DDBJ databases">
        <title>Genome assemblies of Blomia tropicalis.</title>
        <authorList>
            <person name="Cui Y."/>
        </authorList>
    </citation>
    <scope>NUCLEOTIDE SEQUENCE</scope>
    <source>
        <tissue evidence="2">Adult mites</tissue>
    </source>
</reference>